<evidence type="ECO:0000313" key="13">
    <source>
        <dbReference type="EMBL" id="SHH69854.1"/>
    </source>
</evidence>
<dbReference type="SUPFAM" id="SSF51344">
    <property type="entry name" value="Epsilon subunit of F1F0-ATP synthase N-terminal domain"/>
    <property type="match status" value="1"/>
</dbReference>
<dbReference type="Proteomes" id="UP000190675">
    <property type="component" value="Chromosome I"/>
</dbReference>
<evidence type="ECO:0000256" key="9">
    <source>
        <dbReference type="ARBA" id="ARBA00023310"/>
    </source>
</evidence>
<evidence type="ECO:0000259" key="12">
    <source>
        <dbReference type="Pfam" id="PF02823"/>
    </source>
</evidence>
<evidence type="ECO:0000256" key="5">
    <source>
        <dbReference type="ARBA" id="ARBA00022781"/>
    </source>
</evidence>
<dbReference type="GO" id="GO:0012505">
    <property type="term" value="C:endomembrane system"/>
    <property type="evidence" value="ECO:0007669"/>
    <property type="project" value="UniProtKB-SubCell"/>
</dbReference>
<evidence type="ECO:0000256" key="7">
    <source>
        <dbReference type="ARBA" id="ARBA00023136"/>
    </source>
</evidence>
<dbReference type="RefSeq" id="WP_079572453.1">
    <property type="nucleotide sequence ID" value="NZ_LT670818.1"/>
</dbReference>
<organism evidence="13 14">
    <name type="scientific">Bradyrhizobium erythrophlei</name>
    <dbReference type="NCBI Taxonomy" id="1437360"/>
    <lineage>
        <taxon>Bacteria</taxon>
        <taxon>Pseudomonadati</taxon>
        <taxon>Pseudomonadota</taxon>
        <taxon>Alphaproteobacteria</taxon>
        <taxon>Hyphomicrobiales</taxon>
        <taxon>Nitrobacteraceae</taxon>
        <taxon>Bradyrhizobium</taxon>
    </lineage>
</organism>
<evidence type="ECO:0000256" key="2">
    <source>
        <dbReference type="ARBA" id="ARBA00004184"/>
    </source>
</evidence>
<dbReference type="EMBL" id="LT670818">
    <property type="protein sequence ID" value="SHH69854.1"/>
    <property type="molecule type" value="Genomic_DNA"/>
</dbReference>
<dbReference type="InterPro" id="IPR036771">
    <property type="entry name" value="ATPsynth_dsu/esu_N"/>
</dbReference>
<evidence type="ECO:0000256" key="3">
    <source>
        <dbReference type="ARBA" id="ARBA00005712"/>
    </source>
</evidence>
<keyword evidence="6 10" id="KW-0406">Ion transport</keyword>
<evidence type="ECO:0000256" key="10">
    <source>
        <dbReference type="HAMAP-Rule" id="MF_00530"/>
    </source>
</evidence>
<dbReference type="NCBIfam" id="TIGR01216">
    <property type="entry name" value="ATP_synt_epsi"/>
    <property type="match status" value="1"/>
</dbReference>
<keyword evidence="10" id="KW-1003">Cell membrane</keyword>
<feature type="domain" description="ATP synthase F1 complex delta/epsilon subunit N-terminal" evidence="12">
    <location>
        <begin position="4"/>
        <end position="82"/>
    </location>
</feature>
<dbReference type="GO" id="GO:0046933">
    <property type="term" value="F:proton-transporting ATP synthase activity, rotational mechanism"/>
    <property type="evidence" value="ECO:0007669"/>
    <property type="project" value="UniProtKB-UniRule"/>
</dbReference>
<dbReference type="InterPro" id="IPR001469">
    <property type="entry name" value="ATP_synth_F1_dsu/esu"/>
</dbReference>
<dbReference type="GO" id="GO:0045259">
    <property type="term" value="C:proton-transporting ATP synthase complex"/>
    <property type="evidence" value="ECO:0007669"/>
    <property type="project" value="UniProtKB-KW"/>
</dbReference>
<sequence length="136" mass="14436">MPTFQVSLVSPEKLLFSGQVDQVDLPGVEGDFGVLAGHAPVVAMLRPGLVTAIAGNIRDRFVVFGGLAEFSQDDLTILAESATSVEDLDLAALEAEIAEMQEGLAKQSPGAELDREIARLDHYKSIRISLAPATAF</sequence>
<dbReference type="GO" id="GO:0005524">
    <property type="term" value="F:ATP binding"/>
    <property type="evidence" value="ECO:0007669"/>
    <property type="project" value="UniProtKB-UniRule"/>
</dbReference>
<dbReference type="PANTHER" id="PTHR13822:SF10">
    <property type="entry name" value="ATP SYNTHASE EPSILON CHAIN, CHLOROPLASTIC"/>
    <property type="match status" value="1"/>
</dbReference>
<dbReference type="AlphaFoldDB" id="A0A1M5V434"/>
<keyword evidence="5 10" id="KW-0375">Hydrogen ion transport</keyword>
<gene>
    <name evidence="10" type="primary">atpC</name>
    <name evidence="13" type="ORF">SAMN05444169_8881</name>
</gene>
<evidence type="ECO:0000256" key="4">
    <source>
        <dbReference type="ARBA" id="ARBA00022448"/>
    </source>
</evidence>
<dbReference type="InterPro" id="IPR020546">
    <property type="entry name" value="ATP_synth_F1_dsu/esu_N"/>
</dbReference>
<evidence type="ECO:0000256" key="11">
    <source>
        <dbReference type="RuleBase" id="RU003656"/>
    </source>
</evidence>
<comment type="subcellular location">
    <subcellularLocation>
        <location evidence="10">Cell membrane</location>
        <topology evidence="10">Peripheral membrane protein</topology>
    </subcellularLocation>
    <subcellularLocation>
        <location evidence="2">Endomembrane system</location>
        <topology evidence="2">Peripheral membrane protein</topology>
    </subcellularLocation>
</comment>
<accession>A0A1M5V434</accession>
<keyword evidence="9 10" id="KW-0066">ATP synthesis</keyword>
<reference evidence="13 14" key="1">
    <citation type="submission" date="2016-11" db="EMBL/GenBank/DDBJ databases">
        <authorList>
            <person name="Jaros S."/>
            <person name="Januszkiewicz K."/>
            <person name="Wedrychowicz H."/>
        </authorList>
    </citation>
    <scope>NUCLEOTIDE SEQUENCE [LARGE SCALE GENOMIC DNA]</scope>
    <source>
        <strain evidence="13 14">GAS242</strain>
    </source>
</reference>
<evidence type="ECO:0000256" key="8">
    <source>
        <dbReference type="ARBA" id="ARBA00023196"/>
    </source>
</evidence>
<name>A0A1M5V434_9BRAD</name>
<dbReference type="NCBIfam" id="NF009982">
    <property type="entry name" value="PRK13448.1"/>
    <property type="match status" value="1"/>
</dbReference>
<comment type="subunit">
    <text evidence="10 11">F-type ATPases have 2 components, CF(1) - the catalytic core - and CF(0) - the membrane proton channel. CF(1) has five subunits: alpha(3), beta(3), gamma(1), delta(1), epsilon(1). CF(0) has three main subunits: a, b and c.</text>
</comment>
<protein>
    <recommendedName>
        <fullName evidence="10">ATP synthase epsilon chain</fullName>
    </recommendedName>
    <alternativeName>
        <fullName evidence="10">ATP synthase F1 sector epsilon subunit</fullName>
    </alternativeName>
    <alternativeName>
        <fullName evidence="10">F-ATPase epsilon subunit</fullName>
    </alternativeName>
</protein>
<keyword evidence="8 10" id="KW-0139">CF(1)</keyword>
<keyword evidence="4 10" id="KW-0813">Transport</keyword>
<evidence type="ECO:0000313" key="14">
    <source>
        <dbReference type="Proteomes" id="UP000190675"/>
    </source>
</evidence>
<dbReference type="CDD" id="cd12152">
    <property type="entry name" value="F1-ATPase_delta"/>
    <property type="match status" value="1"/>
</dbReference>
<dbReference type="HAMAP" id="MF_00530">
    <property type="entry name" value="ATP_synth_epsil_bac"/>
    <property type="match status" value="1"/>
</dbReference>
<proteinExistence type="inferred from homology"/>
<dbReference type="Gene3D" id="2.60.15.10">
    <property type="entry name" value="F0F1 ATP synthase delta/epsilon subunit, N-terminal"/>
    <property type="match status" value="1"/>
</dbReference>
<evidence type="ECO:0000256" key="6">
    <source>
        <dbReference type="ARBA" id="ARBA00023065"/>
    </source>
</evidence>
<evidence type="ECO:0000256" key="1">
    <source>
        <dbReference type="ARBA" id="ARBA00003543"/>
    </source>
</evidence>
<dbReference type="GO" id="GO:0005886">
    <property type="term" value="C:plasma membrane"/>
    <property type="evidence" value="ECO:0007669"/>
    <property type="project" value="UniProtKB-SubCell"/>
</dbReference>
<comment type="similarity">
    <text evidence="3 10 11">Belongs to the ATPase epsilon chain family.</text>
</comment>
<dbReference type="Pfam" id="PF02823">
    <property type="entry name" value="ATP-synt_DE_N"/>
    <property type="match status" value="1"/>
</dbReference>
<keyword evidence="7 10" id="KW-0472">Membrane</keyword>
<dbReference type="OrthoDB" id="9799969at2"/>
<dbReference type="PANTHER" id="PTHR13822">
    <property type="entry name" value="ATP SYNTHASE DELTA/EPSILON CHAIN"/>
    <property type="match status" value="1"/>
</dbReference>
<comment type="function">
    <text evidence="1 10">Produces ATP from ADP in the presence of a proton gradient across the membrane.</text>
</comment>